<dbReference type="Pfam" id="PF13456">
    <property type="entry name" value="RVT_3"/>
    <property type="match status" value="1"/>
</dbReference>
<accession>A0A6I9UII7</accession>
<keyword evidence="1" id="KW-0233">DNA recombination</keyword>
<dbReference type="InParanoid" id="A0A6I9UII7"/>
<name>A0A6I9UII7_SESIN</name>
<evidence type="ECO:0000259" key="3">
    <source>
        <dbReference type="PROSITE" id="PS50878"/>
    </source>
</evidence>
<dbReference type="Gene3D" id="3.30.70.270">
    <property type="match status" value="2"/>
</dbReference>
<dbReference type="PANTHER" id="PTHR48475:SF2">
    <property type="entry name" value="RIBONUCLEASE H"/>
    <property type="match status" value="1"/>
</dbReference>
<dbReference type="GO" id="GO:0006310">
    <property type="term" value="P:DNA recombination"/>
    <property type="evidence" value="ECO:0007669"/>
    <property type="project" value="UniProtKB-KW"/>
</dbReference>
<dbReference type="Pfam" id="PF00078">
    <property type="entry name" value="RVT_1"/>
    <property type="match status" value="1"/>
</dbReference>
<dbReference type="SUPFAM" id="SSF56672">
    <property type="entry name" value="DNA/RNA polymerases"/>
    <property type="match status" value="1"/>
</dbReference>
<feature type="region of interest" description="Disordered" evidence="2">
    <location>
        <begin position="45"/>
        <end position="112"/>
    </location>
</feature>
<reference evidence="7" key="1">
    <citation type="submission" date="2025-08" db="UniProtKB">
        <authorList>
            <consortium name="RefSeq"/>
        </authorList>
    </citation>
    <scope>IDENTIFICATION</scope>
</reference>
<dbReference type="Gene3D" id="1.10.340.70">
    <property type="match status" value="1"/>
</dbReference>
<dbReference type="InterPro" id="IPR021109">
    <property type="entry name" value="Peptidase_aspartic_dom_sf"/>
</dbReference>
<dbReference type="InterPro" id="IPR036397">
    <property type="entry name" value="RNaseH_sf"/>
</dbReference>
<dbReference type="InterPro" id="IPR000477">
    <property type="entry name" value="RT_dom"/>
</dbReference>
<dbReference type="InterPro" id="IPR001584">
    <property type="entry name" value="Integrase_cat-core"/>
</dbReference>
<sequence>MEGSSRRNAAEEETPRKGAGATIQITPDELQRMIEEASRKAIVEYERRTATPLVKETARRQLFENVEPIRESRVQGEHDHRSKRPASSDAGSSSHGRAKRREPVISRAEVESVGKQIHSLNKQIDELKKRGEIVSQNKNSPFSNEILVQTVEPGFRVPDLRRYDGMRDPQEHVAAFEMVMNLYGQSAPIMAKLFATTLTGKAQEWFTNLPRGSIESYEQLVQKFNFHFASKKKQKRSATHLFNIRQREDETLKNFMGRFNNETLEVQELRIDMLVSILIHGLRKGSFASALARDPPIDVEQLMAIAQKYIDEEEMNAMKDSERREREYIPRRPHEGRGGGNDKPRTEKRKEPKYVPKYHNYTPLAMSREKALMMVENADVLKWPRHTRYTPTKKMSNKYCRFHRERGHSTEECYQLKDEIERLVRQGHFRDRVPPNCKIGGGGRRSRSRSPDRDRNPGPSRIDRPPAGGNNAPTKGVIYTIAGGSTAGDSGRTRKRCARTAGSTRQKEFVLKVEGEEAISFNSSDRLEDGGEQNDPMVIKLDIANFTVHKVLIDSGSSADIIFKNVVDRMVLENARLEPVKTPLVGFGGSEVASLGTIELPVSMGEEPKRKTLMVKFLVVDTPFTYNVILGRPGLNSFRAVISTYHMKMKFPTEYGIGEVWCDQKEARKCYNLSIKAEPRSKKQKVREDAEPRPYEAEHLKPSEEYKAIQLATDDPSKTTRIGSSMKEGEMAMIDFLRNNADMFAWSPSDFTGIDTEVIVHRLNVDPTVRPVQQRKRTFSSDKNDAIRQEVDKLLKARYISEIQYTNWLSNVVLVPKASGKWRMCVDFTDLNKACPKDPYPLPRIDTMVDSTAGFELFSMMDAYQGYHQIQLAEEDRDKTSFVTDKGIYCYNMMPFGLKNAGATYQRLVNKMFGDLLGKTMEVYVDDMLVKSKRSQDHIKDLSQAFSIMRSHGMKLNPDKCTFGVTGGKFLGYMISERGIEANPEKIQAIMNLRSPNSVKEVQKLTGKIASLSRFISRSVDKSLPFFKVLRKPKNFAWTSECDQALQELKKYLTKPPLLANPKEGETLFLYLGVSENAVSSVRVREEASNQNPVYYVSKMLQGAESRYSEMEKLALALIVTARKLRPYFQAHKVVVLTNHPLKHVMSRPEASGRLIKWAVELGQHDIEYQPRTAQKAQVLADFVTELMSDLERPEACEQPCSKWMLHVDGSSNANNGGAGILIQGPEGIEIEVAARLSFPVTNNEAEYEALVLGLELAYEAGARDLEVFTDSQLIAMRIEGAYETRERTMTQYKEIAQRLMRKFSGCSLSQVPRTENDKADALSKFGAAMDGIRDRKITALVREQSALAGRSEIQVVSTTGSWMNEIVSYLEEGTLPSDSVAAKRLKFRAARFTLLGGQLYKRTVDGPLLKCLDEERAMYVMREIHEGSCGNHSGARSLAQKVMRQGYFWPILVEDSKNLVRKCESCQKYASLIHQPATPMEPIKIACPFDQWGIDIVGPFPPAQAQKKFIIVAVEYFSKWVEAEAVAKISEREVINFIWKNIICRFGIPRILISDNGTQFQGRKITEWCKELKIAQHFTAVANPQANGQTEVTNRTILQHLKTRLESKGSWVDELPGVLWAYRTTPRTATGETPFCLVYGTEAIIPAEIGEESQRVMQYEPEANRAERSFDLTVIEEKREAAYARILHHKGLMMKSHDRKIRPRQLQVGDLVLKKVEASKHVGKLEPHWEGPYKVIEIRKKGTYRLQDMQGRDLPRPWNIQNLKKFYA</sequence>
<dbReference type="InterPro" id="IPR005162">
    <property type="entry name" value="Retrotrans_gag_dom"/>
</dbReference>
<dbReference type="Pfam" id="PF17919">
    <property type="entry name" value="RT_RNaseH_2"/>
    <property type="match status" value="1"/>
</dbReference>
<feature type="domain" description="Reverse transcriptase" evidence="3">
    <location>
        <begin position="796"/>
        <end position="975"/>
    </location>
</feature>
<dbReference type="Gene3D" id="3.10.10.10">
    <property type="entry name" value="HIV Type 1 Reverse Transcriptase, subunit A, domain 1"/>
    <property type="match status" value="1"/>
</dbReference>
<evidence type="ECO:0000256" key="2">
    <source>
        <dbReference type="SAM" id="MobiDB-lite"/>
    </source>
</evidence>
<dbReference type="InterPro" id="IPR041588">
    <property type="entry name" value="Integrase_H2C2"/>
</dbReference>
<evidence type="ECO:0000313" key="7">
    <source>
        <dbReference type="RefSeq" id="XP_011100107.1"/>
    </source>
</evidence>
<dbReference type="Gene3D" id="3.30.420.10">
    <property type="entry name" value="Ribonuclease H-like superfamily/Ribonuclease H"/>
    <property type="match status" value="2"/>
</dbReference>
<dbReference type="InterPro" id="IPR041577">
    <property type="entry name" value="RT_RNaseH_2"/>
</dbReference>
<evidence type="ECO:0000313" key="6">
    <source>
        <dbReference type="Proteomes" id="UP000504604"/>
    </source>
</evidence>
<feature type="domain" description="RNase H type-1" evidence="4">
    <location>
        <begin position="1200"/>
        <end position="1329"/>
    </location>
</feature>
<feature type="compositionally biased region" description="Basic and acidic residues" evidence="2">
    <location>
        <begin position="56"/>
        <end position="80"/>
    </location>
</feature>
<gene>
    <name evidence="7" type="primary">LOC105178339</name>
</gene>
<feature type="compositionally biased region" description="Basic and acidic residues" evidence="2">
    <location>
        <begin position="1"/>
        <end position="16"/>
    </location>
</feature>
<feature type="domain" description="Integrase catalytic" evidence="5">
    <location>
        <begin position="1485"/>
        <end position="1643"/>
    </location>
</feature>
<feature type="region of interest" description="Disordered" evidence="2">
    <location>
        <begin position="431"/>
        <end position="477"/>
    </location>
</feature>
<organism evidence="6 7">
    <name type="scientific">Sesamum indicum</name>
    <name type="common">Oriental sesame</name>
    <name type="synonym">Sesamum orientale</name>
    <dbReference type="NCBI Taxonomy" id="4182"/>
    <lineage>
        <taxon>Eukaryota</taxon>
        <taxon>Viridiplantae</taxon>
        <taxon>Streptophyta</taxon>
        <taxon>Embryophyta</taxon>
        <taxon>Tracheophyta</taxon>
        <taxon>Spermatophyta</taxon>
        <taxon>Magnoliopsida</taxon>
        <taxon>eudicotyledons</taxon>
        <taxon>Gunneridae</taxon>
        <taxon>Pentapetalae</taxon>
        <taxon>asterids</taxon>
        <taxon>lamiids</taxon>
        <taxon>Lamiales</taxon>
        <taxon>Pedaliaceae</taxon>
        <taxon>Sesamum</taxon>
    </lineage>
</organism>
<dbReference type="InterPro" id="IPR002156">
    <property type="entry name" value="RNaseH_domain"/>
</dbReference>
<dbReference type="InterPro" id="IPR043128">
    <property type="entry name" value="Rev_trsase/Diguanyl_cyclase"/>
</dbReference>
<protein>
    <submittedName>
        <fullName evidence="7">Uncharacterized protein LOC105178339</fullName>
    </submittedName>
</protein>
<dbReference type="SUPFAM" id="SSF53098">
    <property type="entry name" value="Ribonuclease H-like"/>
    <property type="match status" value="2"/>
</dbReference>
<dbReference type="KEGG" id="sind:105178339"/>
<dbReference type="PROSITE" id="PS50878">
    <property type="entry name" value="RT_POL"/>
    <property type="match status" value="1"/>
</dbReference>
<dbReference type="PROSITE" id="PS50994">
    <property type="entry name" value="INTEGRASE"/>
    <property type="match status" value="1"/>
</dbReference>
<dbReference type="Proteomes" id="UP000504604">
    <property type="component" value="Linkage group LG15"/>
</dbReference>
<dbReference type="InterPro" id="IPR012337">
    <property type="entry name" value="RNaseH-like_sf"/>
</dbReference>
<dbReference type="GO" id="GO:0015074">
    <property type="term" value="P:DNA integration"/>
    <property type="evidence" value="ECO:0007669"/>
    <property type="project" value="InterPro"/>
</dbReference>
<dbReference type="Pfam" id="PF03732">
    <property type="entry name" value="Retrotrans_gag"/>
    <property type="match status" value="1"/>
</dbReference>
<dbReference type="OrthoDB" id="1928766at2759"/>
<dbReference type="GO" id="GO:0003676">
    <property type="term" value="F:nucleic acid binding"/>
    <property type="evidence" value="ECO:0007669"/>
    <property type="project" value="InterPro"/>
</dbReference>
<dbReference type="PANTHER" id="PTHR48475">
    <property type="entry name" value="RIBONUCLEASE H"/>
    <property type="match status" value="1"/>
</dbReference>
<proteinExistence type="predicted"/>
<dbReference type="GO" id="GO:0004523">
    <property type="term" value="F:RNA-DNA hybrid ribonuclease activity"/>
    <property type="evidence" value="ECO:0007669"/>
    <property type="project" value="InterPro"/>
</dbReference>
<dbReference type="Pfam" id="PF00665">
    <property type="entry name" value="rve"/>
    <property type="match status" value="1"/>
</dbReference>
<evidence type="ECO:0000256" key="1">
    <source>
        <dbReference type="ARBA" id="ARBA00023172"/>
    </source>
</evidence>
<dbReference type="RefSeq" id="XP_011100107.1">
    <property type="nucleotide sequence ID" value="XM_011101805.1"/>
</dbReference>
<feature type="region of interest" description="Disordered" evidence="2">
    <location>
        <begin position="316"/>
        <end position="353"/>
    </location>
</feature>
<dbReference type="GeneID" id="105178339"/>
<evidence type="ECO:0000259" key="4">
    <source>
        <dbReference type="PROSITE" id="PS50879"/>
    </source>
</evidence>
<dbReference type="InterPro" id="IPR043502">
    <property type="entry name" value="DNA/RNA_pol_sf"/>
</dbReference>
<dbReference type="CDD" id="cd01647">
    <property type="entry name" value="RT_LTR"/>
    <property type="match status" value="1"/>
</dbReference>
<feature type="compositionally biased region" description="Basic and acidic residues" evidence="2">
    <location>
        <begin position="101"/>
        <end position="112"/>
    </location>
</feature>
<dbReference type="CDD" id="cd00303">
    <property type="entry name" value="retropepsin_like"/>
    <property type="match status" value="1"/>
</dbReference>
<evidence type="ECO:0000259" key="5">
    <source>
        <dbReference type="PROSITE" id="PS50994"/>
    </source>
</evidence>
<feature type="compositionally biased region" description="Basic and acidic residues" evidence="2">
    <location>
        <begin position="449"/>
        <end position="464"/>
    </location>
</feature>
<dbReference type="Gene3D" id="2.40.70.10">
    <property type="entry name" value="Acid Proteases"/>
    <property type="match status" value="1"/>
</dbReference>
<dbReference type="CDD" id="cd09279">
    <property type="entry name" value="RNase_HI_like"/>
    <property type="match status" value="1"/>
</dbReference>
<dbReference type="PROSITE" id="PS50879">
    <property type="entry name" value="RNASE_H_1"/>
    <property type="match status" value="1"/>
</dbReference>
<dbReference type="Pfam" id="PF17921">
    <property type="entry name" value="Integrase_H2C2"/>
    <property type="match status" value="1"/>
</dbReference>
<keyword evidence="6" id="KW-1185">Reference proteome</keyword>
<feature type="region of interest" description="Disordered" evidence="2">
    <location>
        <begin position="1"/>
        <end position="29"/>
    </location>
</feature>